<evidence type="ECO:0000313" key="3">
    <source>
        <dbReference type="Proteomes" id="UP000466024"/>
    </source>
</evidence>
<sequence>MHTPALAVRCTALVAVYGTLKRGLRNHHWLDGADFVGEDVITTATLYDIGPYPGAKAESSLGVEIEVFRVDAACLKRLDRLENYRVRRPKFGDYDRAVHATAFGPAWLYLYNRDVAGCPVIRQGGWPVVASSIVAHPRATKYP</sequence>
<dbReference type="AlphaFoldDB" id="A0A640WJB1"/>
<dbReference type="Gene3D" id="3.10.490.10">
    <property type="entry name" value="Gamma-glutamyl cyclotransferase-like"/>
    <property type="match status" value="1"/>
</dbReference>
<accession>A0A640WJB1</accession>
<comment type="caution">
    <text evidence="2">The sequence shown here is derived from an EMBL/GenBank/DDBJ whole genome shotgun (WGS) entry which is preliminary data.</text>
</comment>
<organism evidence="2 3">
    <name type="scientific">Salinicola corii</name>
    <dbReference type="NCBI Taxonomy" id="2606937"/>
    <lineage>
        <taxon>Bacteria</taxon>
        <taxon>Pseudomonadati</taxon>
        <taxon>Pseudomonadota</taxon>
        <taxon>Gammaproteobacteria</taxon>
        <taxon>Oceanospirillales</taxon>
        <taxon>Halomonadaceae</taxon>
        <taxon>Salinicola</taxon>
    </lineage>
</organism>
<dbReference type="Pfam" id="PF06094">
    <property type="entry name" value="GGACT"/>
    <property type="match status" value="1"/>
</dbReference>
<dbReference type="GO" id="GO:0016740">
    <property type="term" value="F:transferase activity"/>
    <property type="evidence" value="ECO:0007669"/>
    <property type="project" value="UniProtKB-KW"/>
</dbReference>
<dbReference type="InterPro" id="IPR036568">
    <property type="entry name" value="GGCT-like_sf"/>
</dbReference>
<reference evidence="2 3" key="1">
    <citation type="submission" date="2019-08" db="EMBL/GenBank/DDBJ databases">
        <title>Bioinformatics analysis of the strain L3 and L5.</title>
        <authorList>
            <person name="Li X."/>
        </authorList>
    </citation>
    <scope>NUCLEOTIDE SEQUENCE [LARGE SCALE GENOMIC DNA]</scope>
    <source>
        <strain evidence="2 3">L3</strain>
    </source>
</reference>
<keyword evidence="3" id="KW-1185">Reference proteome</keyword>
<keyword evidence="2" id="KW-0808">Transferase</keyword>
<evidence type="ECO:0000259" key="1">
    <source>
        <dbReference type="Pfam" id="PF06094"/>
    </source>
</evidence>
<dbReference type="InterPro" id="IPR009288">
    <property type="entry name" value="AIG2-like_dom"/>
</dbReference>
<dbReference type="InterPro" id="IPR013024">
    <property type="entry name" value="GGCT-like"/>
</dbReference>
<name>A0A640WJB1_9GAMM</name>
<gene>
    <name evidence="2" type="ORF">F0A16_02415</name>
</gene>
<protein>
    <submittedName>
        <fullName evidence="2">Gamma-glutamylcyclotransferase</fullName>
    </submittedName>
</protein>
<proteinExistence type="predicted"/>
<evidence type="ECO:0000313" key="2">
    <source>
        <dbReference type="EMBL" id="KAA0020667.1"/>
    </source>
</evidence>
<dbReference type="CDD" id="cd06661">
    <property type="entry name" value="GGCT_like"/>
    <property type="match status" value="1"/>
</dbReference>
<dbReference type="EMBL" id="VTPX01000001">
    <property type="protein sequence ID" value="KAA0020667.1"/>
    <property type="molecule type" value="Genomic_DNA"/>
</dbReference>
<dbReference type="RefSeq" id="WP_149433786.1">
    <property type="nucleotide sequence ID" value="NZ_VTPX01000001.1"/>
</dbReference>
<dbReference type="Proteomes" id="UP000466024">
    <property type="component" value="Unassembled WGS sequence"/>
</dbReference>
<feature type="domain" description="Gamma-glutamylcyclotransferase AIG2-like" evidence="1">
    <location>
        <begin position="14"/>
        <end position="126"/>
    </location>
</feature>
<dbReference type="SUPFAM" id="SSF110857">
    <property type="entry name" value="Gamma-glutamyl cyclotransferase-like"/>
    <property type="match status" value="1"/>
</dbReference>